<protein>
    <recommendedName>
        <fullName evidence="4">Apple domain-containing protein</fullName>
    </recommendedName>
</protein>
<keyword evidence="1" id="KW-0732">Signal</keyword>
<evidence type="ECO:0000256" key="1">
    <source>
        <dbReference type="SAM" id="SignalP"/>
    </source>
</evidence>
<gene>
    <name evidence="2" type="ORF">FSPOR_6965</name>
</gene>
<sequence>MVVSSSFWGIVAYASVAFAGLCKPSGDVCSEIKRLLGDEAVPLCSSYVQATPATVTVTSTTTRTRFQTIISPPETISTLVEETTTVAVTQTISYYPPDPTVTETFTISVKTAYVYRPNEKREAGLETVLASLENKYSEAAVTAGCNCVYDPTTETITQTTDVTAEATSQVTAGPLTTVVVTEVKYVPITKATAVVVTVEPYGTSTETVTTVEATETRAASCNVAGYPKGEFNYDYDQNIDLKTCIERCRSARSCFMSGWYPNFCRYYTGAVAEAGESDPQGYYTLNDKDCPS</sequence>
<evidence type="ECO:0008006" key="4">
    <source>
        <dbReference type="Google" id="ProtNLM"/>
    </source>
</evidence>
<accession>A0A395S262</accession>
<dbReference type="Proteomes" id="UP000266152">
    <property type="component" value="Unassembled WGS sequence"/>
</dbReference>
<evidence type="ECO:0000313" key="3">
    <source>
        <dbReference type="Proteomes" id="UP000266152"/>
    </source>
</evidence>
<proteinExistence type="predicted"/>
<keyword evidence="3" id="KW-1185">Reference proteome</keyword>
<feature type="signal peptide" evidence="1">
    <location>
        <begin position="1"/>
        <end position="19"/>
    </location>
</feature>
<comment type="caution">
    <text evidence="2">The sequence shown here is derived from an EMBL/GenBank/DDBJ whole genome shotgun (WGS) entry which is preliminary data.</text>
</comment>
<evidence type="ECO:0000313" key="2">
    <source>
        <dbReference type="EMBL" id="RGP66139.1"/>
    </source>
</evidence>
<dbReference type="EMBL" id="PXOF01000097">
    <property type="protein sequence ID" value="RGP66139.1"/>
    <property type="molecule type" value="Genomic_DNA"/>
</dbReference>
<name>A0A395S262_FUSSP</name>
<dbReference type="AlphaFoldDB" id="A0A395S262"/>
<organism evidence="2 3">
    <name type="scientific">Fusarium sporotrichioides</name>
    <dbReference type="NCBI Taxonomy" id="5514"/>
    <lineage>
        <taxon>Eukaryota</taxon>
        <taxon>Fungi</taxon>
        <taxon>Dikarya</taxon>
        <taxon>Ascomycota</taxon>
        <taxon>Pezizomycotina</taxon>
        <taxon>Sordariomycetes</taxon>
        <taxon>Hypocreomycetidae</taxon>
        <taxon>Hypocreales</taxon>
        <taxon>Nectriaceae</taxon>
        <taxon>Fusarium</taxon>
    </lineage>
</organism>
<reference evidence="2 3" key="1">
    <citation type="journal article" date="2018" name="PLoS Pathog.">
        <title>Evolution of structural diversity of trichothecenes, a family of toxins produced by plant pathogenic and entomopathogenic fungi.</title>
        <authorList>
            <person name="Proctor R.H."/>
            <person name="McCormick S.P."/>
            <person name="Kim H.S."/>
            <person name="Cardoza R.E."/>
            <person name="Stanley A.M."/>
            <person name="Lindo L."/>
            <person name="Kelly A."/>
            <person name="Brown D.W."/>
            <person name="Lee T."/>
            <person name="Vaughan M.M."/>
            <person name="Alexander N.J."/>
            <person name="Busman M."/>
            <person name="Gutierrez S."/>
        </authorList>
    </citation>
    <scope>NUCLEOTIDE SEQUENCE [LARGE SCALE GENOMIC DNA]</scope>
    <source>
        <strain evidence="2 3">NRRL 3299</strain>
    </source>
</reference>
<feature type="chain" id="PRO_5017429012" description="Apple domain-containing protein" evidence="1">
    <location>
        <begin position="20"/>
        <end position="292"/>
    </location>
</feature>